<name>A0A5B7J6W5_PORTR</name>
<protein>
    <recommendedName>
        <fullName evidence="3">Nuclease HARBI1</fullName>
    </recommendedName>
</protein>
<dbReference type="Proteomes" id="UP000324222">
    <property type="component" value="Unassembled WGS sequence"/>
</dbReference>
<organism evidence="1 2">
    <name type="scientific">Portunus trituberculatus</name>
    <name type="common">Swimming crab</name>
    <name type="synonym">Neptunus trituberculatus</name>
    <dbReference type="NCBI Taxonomy" id="210409"/>
    <lineage>
        <taxon>Eukaryota</taxon>
        <taxon>Metazoa</taxon>
        <taxon>Ecdysozoa</taxon>
        <taxon>Arthropoda</taxon>
        <taxon>Crustacea</taxon>
        <taxon>Multicrustacea</taxon>
        <taxon>Malacostraca</taxon>
        <taxon>Eumalacostraca</taxon>
        <taxon>Eucarida</taxon>
        <taxon>Decapoda</taxon>
        <taxon>Pleocyemata</taxon>
        <taxon>Brachyura</taxon>
        <taxon>Eubrachyura</taxon>
        <taxon>Portunoidea</taxon>
        <taxon>Portunidae</taxon>
        <taxon>Portuninae</taxon>
        <taxon>Portunus</taxon>
    </lineage>
</organism>
<comment type="caution">
    <text evidence="1">The sequence shown here is derived from an EMBL/GenBank/DDBJ whole genome shotgun (WGS) entry which is preliminary data.</text>
</comment>
<keyword evidence="2" id="KW-1185">Reference proteome</keyword>
<dbReference type="AlphaFoldDB" id="A0A5B7J6W5"/>
<dbReference type="EMBL" id="VSRR010080522">
    <property type="protein sequence ID" value="MPC89287.1"/>
    <property type="molecule type" value="Genomic_DNA"/>
</dbReference>
<dbReference type="InterPro" id="IPR013324">
    <property type="entry name" value="RNA_pol_sigma_r3/r4-like"/>
</dbReference>
<dbReference type="SUPFAM" id="SSF88659">
    <property type="entry name" value="Sigma3 and sigma4 domains of RNA polymerase sigma factors"/>
    <property type="match status" value="1"/>
</dbReference>
<proteinExistence type="predicted"/>
<accession>A0A5B7J6W5</accession>
<evidence type="ECO:0008006" key="3">
    <source>
        <dbReference type="Google" id="ProtNLM"/>
    </source>
</evidence>
<dbReference type="OrthoDB" id="6379513at2759"/>
<gene>
    <name evidence="1" type="ORF">E2C01_084225</name>
</gene>
<evidence type="ECO:0000313" key="2">
    <source>
        <dbReference type="Proteomes" id="UP000324222"/>
    </source>
</evidence>
<reference evidence="1 2" key="1">
    <citation type="submission" date="2019-05" db="EMBL/GenBank/DDBJ databases">
        <title>Another draft genome of Portunus trituberculatus and its Hox gene families provides insights of decapod evolution.</title>
        <authorList>
            <person name="Jeong J.-H."/>
            <person name="Song I."/>
            <person name="Kim S."/>
            <person name="Choi T."/>
            <person name="Kim D."/>
            <person name="Ryu S."/>
            <person name="Kim W."/>
        </authorList>
    </citation>
    <scope>NUCLEOTIDE SEQUENCE [LARGE SCALE GENOMIC DNA]</scope>
    <source>
        <tissue evidence="1">Muscle</tissue>
    </source>
</reference>
<evidence type="ECO:0000313" key="1">
    <source>
        <dbReference type="EMBL" id="MPC89287.1"/>
    </source>
</evidence>
<sequence length="133" mass="15343">MSDMDFFRHLRLRRESFEQVLDLIHRAYGEQPSGASLYFGPRNSLYLTLCYLGTQSTYQEISEMFGVSQTAVFECVQRVIDVLCDAGKNVFCGQLLMKFLRWSRSFYYSWCGGGSGWLPHLHQSSISHSGRLH</sequence>